<name>A0ACB9FJG7_ARCLA</name>
<reference evidence="2" key="1">
    <citation type="journal article" date="2022" name="Mol. Ecol. Resour.">
        <title>The genomes of chicory, endive, great burdock and yacon provide insights into Asteraceae palaeo-polyploidization history and plant inulin production.</title>
        <authorList>
            <person name="Fan W."/>
            <person name="Wang S."/>
            <person name="Wang H."/>
            <person name="Wang A."/>
            <person name="Jiang F."/>
            <person name="Liu H."/>
            <person name="Zhao H."/>
            <person name="Xu D."/>
            <person name="Zhang Y."/>
        </authorList>
    </citation>
    <scope>NUCLEOTIDE SEQUENCE [LARGE SCALE GENOMIC DNA]</scope>
    <source>
        <strain evidence="2">cv. Niubang</strain>
    </source>
</reference>
<evidence type="ECO:0000313" key="1">
    <source>
        <dbReference type="EMBL" id="KAI3771073.1"/>
    </source>
</evidence>
<comment type="caution">
    <text evidence="1">The sequence shown here is derived from an EMBL/GenBank/DDBJ whole genome shotgun (WGS) entry which is preliminary data.</text>
</comment>
<reference evidence="1 2" key="2">
    <citation type="journal article" date="2022" name="Mol. Ecol. Resour.">
        <title>The genomes of chicory, endive, great burdock and yacon provide insights into Asteraceae paleo-polyploidization history and plant inulin production.</title>
        <authorList>
            <person name="Fan W."/>
            <person name="Wang S."/>
            <person name="Wang H."/>
            <person name="Wang A."/>
            <person name="Jiang F."/>
            <person name="Liu H."/>
            <person name="Zhao H."/>
            <person name="Xu D."/>
            <person name="Zhang Y."/>
        </authorList>
    </citation>
    <scope>NUCLEOTIDE SEQUENCE [LARGE SCALE GENOMIC DNA]</scope>
    <source>
        <strain evidence="2">cv. Niubang</strain>
    </source>
</reference>
<gene>
    <name evidence="1" type="ORF">L6452_02226</name>
</gene>
<protein>
    <submittedName>
        <fullName evidence="1">Uncharacterized protein</fullName>
    </submittedName>
</protein>
<keyword evidence="2" id="KW-1185">Reference proteome</keyword>
<accession>A0ACB9FJG7</accession>
<evidence type="ECO:0000313" key="2">
    <source>
        <dbReference type="Proteomes" id="UP001055879"/>
    </source>
</evidence>
<proteinExistence type="predicted"/>
<organism evidence="1 2">
    <name type="scientific">Arctium lappa</name>
    <name type="common">Greater burdock</name>
    <name type="synonym">Lappa major</name>
    <dbReference type="NCBI Taxonomy" id="4217"/>
    <lineage>
        <taxon>Eukaryota</taxon>
        <taxon>Viridiplantae</taxon>
        <taxon>Streptophyta</taxon>
        <taxon>Embryophyta</taxon>
        <taxon>Tracheophyta</taxon>
        <taxon>Spermatophyta</taxon>
        <taxon>Magnoliopsida</taxon>
        <taxon>eudicotyledons</taxon>
        <taxon>Gunneridae</taxon>
        <taxon>Pentapetalae</taxon>
        <taxon>asterids</taxon>
        <taxon>campanulids</taxon>
        <taxon>Asterales</taxon>
        <taxon>Asteraceae</taxon>
        <taxon>Carduoideae</taxon>
        <taxon>Cardueae</taxon>
        <taxon>Arctiinae</taxon>
        <taxon>Arctium</taxon>
    </lineage>
</organism>
<dbReference type="EMBL" id="CM042047">
    <property type="protein sequence ID" value="KAI3771073.1"/>
    <property type="molecule type" value="Genomic_DNA"/>
</dbReference>
<dbReference type="Proteomes" id="UP001055879">
    <property type="component" value="Linkage Group LG01"/>
</dbReference>
<sequence>MQIAEERSVFEKEKKEFAKKFSEFSRKSFEEKKTFKLKCGKLTKQISDFEKVIILEREKFEKEKKLIEQKNVGFFKEISDGRKNVENGFEEEISIFEIKIKKLTEKLSELSTNALKEQKAKSELNKEIDLHIKEKNN</sequence>